<dbReference type="Proteomes" id="UP000467006">
    <property type="component" value="Chromosome"/>
</dbReference>
<feature type="transmembrane region" description="Helical" evidence="1">
    <location>
        <begin position="50"/>
        <end position="70"/>
    </location>
</feature>
<feature type="transmembrane region" description="Helical" evidence="1">
    <location>
        <begin position="122"/>
        <end position="143"/>
    </location>
</feature>
<evidence type="ECO:0000256" key="1">
    <source>
        <dbReference type="SAM" id="Phobius"/>
    </source>
</evidence>
<evidence type="ECO:0000313" key="2">
    <source>
        <dbReference type="EMBL" id="BBX19778.1"/>
    </source>
</evidence>
<feature type="transmembrane region" description="Helical" evidence="1">
    <location>
        <begin position="82"/>
        <end position="102"/>
    </location>
</feature>
<dbReference type="RefSeq" id="WP_163722331.1">
    <property type="nucleotide sequence ID" value="NZ_AP022563.1"/>
</dbReference>
<dbReference type="EMBL" id="AP022563">
    <property type="protein sequence ID" value="BBX19778.1"/>
    <property type="molecule type" value="Genomic_DNA"/>
</dbReference>
<accession>A0A7I7K8E5</accession>
<reference evidence="2 3" key="1">
    <citation type="journal article" date="2019" name="Emerg. Microbes Infect.">
        <title>Comprehensive subspecies identification of 175 nontuberculous mycobacteria species based on 7547 genomic profiles.</title>
        <authorList>
            <person name="Matsumoto Y."/>
            <person name="Kinjo T."/>
            <person name="Motooka D."/>
            <person name="Nabeya D."/>
            <person name="Jung N."/>
            <person name="Uechi K."/>
            <person name="Horii T."/>
            <person name="Iida T."/>
            <person name="Fujita J."/>
            <person name="Nakamura S."/>
        </authorList>
    </citation>
    <scope>NUCLEOTIDE SEQUENCE [LARGE SCALE GENOMIC DNA]</scope>
    <source>
        <strain evidence="2 3">JCM 6396</strain>
    </source>
</reference>
<organism evidence="2 3">
    <name type="scientific">Mycolicibacterium duvalii</name>
    <dbReference type="NCBI Taxonomy" id="39688"/>
    <lineage>
        <taxon>Bacteria</taxon>
        <taxon>Bacillati</taxon>
        <taxon>Actinomycetota</taxon>
        <taxon>Actinomycetes</taxon>
        <taxon>Mycobacteriales</taxon>
        <taxon>Mycobacteriaceae</taxon>
        <taxon>Mycolicibacterium</taxon>
    </lineage>
</organism>
<proteinExistence type="predicted"/>
<gene>
    <name evidence="2" type="ORF">MDUV_46380</name>
</gene>
<keyword evidence="1" id="KW-0812">Transmembrane</keyword>
<feature type="transmembrane region" description="Helical" evidence="1">
    <location>
        <begin position="187"/>
        <end position="207"/>
    </location>
</feature>
<dbReference type="KEGG" id="mdu:MDUV_46380"/>
<dbReference type="AlphaFoldDB" id="A0A7I7K8E5"/>
<feature type="transmembrane region" description="Helical" evidence="1">
    <location>
        <begin position="155"/>
        <end position="175"/>
    </location>
</feature>
<keyword evidence="1" id="KW-0472">Membrane</keyword>
<dbReference type="Pfam" id="PF06197">
    <property type="entry name" value="DUF998"/>
    <property type="match status" value="1"/>
</dbReference>
<sequence>MRLTRTLLGAGPVAGALLVFVSLVSALTRPGFQPARHANSQLALGDWGWLQTTNFIVSGLLIVAYAVGVWRALGFRRAGRVSAVGLGLYGVLAGVVAGLSPTDPMAGFPPGASMPAAPSTSAQVHSAASALGFVAVACACLAFARHFATVGRPGWRWSSLAAAAVVFAVSAYLGVSAAVTADSVNYLPVWFGGGALWVYLSAVAWRLRRDLS</sequence>
<dbReference type="InterPro" id="IPR009339">
    <property type="entry name" value="DUF998"/>
</dbReference>
<keyword evidence="1" id="KW-1133">Transmembrane helix</keyword>
<evidence type="ECO:0000313" key="3">
    <source>
        <dbReference type="Proteomes" id="UP000467006"/>
    </source>
</evidence>
<name>A0A7I7K8E5_9MYCO</name>
<protein>
    <recommendedName>
        <fullName evidence="4">DUF998 domain-containing protein</fullName>
    </recommendedName>
</protein>
<evidence type="ECO:0008006" key="4">
    <source>
        <dbReference type="Google" id="ProtNLM"/>
    </source>
</evidence>
<keyword evidence="3" id="KW-1185">Reference proteome</keyword>